<comment type="similarity">
    <text evidence="6 9">Belongs to the steroid 5-alpha reductase family. Polyprenal reductase subfamily.</text>
</comment>
<dbReference type="Proteomes" id="UP000035681">
    <property type="component" value="Unplaced"/>
</dbReference>
<dbReference type="GO" id="GO:0160198">
    <property type="term" value="F:polyprenal reductase activity"/>
    <property type="evidence" value="ECO:0007669"/>
    <property type="project" value="UniProtKB-EC"/>
</dbReference>
<feature type="transmembrane region" description="Helical" evidence="9">
    <location>
        <begin position="172"/>
        <end position="192"/>
    </location>
</feature>
<proteinExistence type="inferred from homology"/>
<evidence type="ECO:0000256" key="5">
    <source>
        <dbReference type="ARBA" id="ARBA00023136"/>
    </source>
</evidence>
<feature type="domain" description="3-oxo-5-alpha-steroid 4-dehydrogenase C-terminal" evidence="10">
    <location>
        <begin position="164"/>
        <end position="289"/>
    </location>
</feature>
<feature type="transmembrane region" description="Helical" evidence="9">
    <location>
        <begin position="104"/>
        <end position="121"/>
    </location>
</feature>
<dbReference type="GO" id="GO:0102389">
    <property type="term" value="F:polyprenol reductase activity"/>
    <property type="evidence" value="ECO:0007669"/>
    <property type="project" value="UniProtKB-UniRule"/>
</dbReference>
<evidence type="ECO:0000313" key="11">
    <source>
        <dbReference type="Proteomes" id="UP000035681"/>
    </source>
</evidence>
<comment type="catalytic activity">
    <reaction evidence="8 9">
        <text>a di-trans,poly-cis-dolichal + NADP(+) = a di-trans,poly-cis-polyprenal + NADPH + H(+)</text>
        <dbReference type="Rhea" id="RHEA:80727"/>
        <dbReference type="Rhea" id="RHEA-COMP:19536"/>
        <dbReference type="Rhea" id="RHEA-COMP:19537"/>
        <dbReference type="ChEBI" id="CHEBI:15378"/>
        <dbReference type="ChEBI" id="CHEBI:57783"/>
        <dbReference type="ChEBI" id="CHEBI:58349"/>
        <dbReference type="ChEBI" id="CHEBI:231623"/>
        <dbReference type="ChEBI" id="CHEBI:231637"/>
        <dbReference type="EC" id="1.3.1.94"/>
    </reaction>
    <physiologicalReaction direction="right-to-left" evidence="8 9">
        <dbReference type="Rhea" id="RHEA:80729"/>
    </physiologicalReaction>
</comment>
<keyword evidence="11" id="KW-1185">Reference proteome</keyword>
<dbReference type="WBParaSite" id="SSTP_0001004300.1">
    <property type="protein sequence ID" value="SSTP_0001004300.1"/>
    <property type="gene ID" value="SSTP_0001004300"/>
</dbReference>
<dbReference type="GO" id="GO:0016095">
    <property type="term" value="P:polyprenol catabolic process"/>
    <property type="evidence" value="ECO:0007669"/>
    <property type="project" value="UniProtKB-UniRule"/>
</dbReference>
<keyword evidence="4 9" id="KW-1133">Transmembrane helix</keyword>
<evidence type="ECO:0000256" key="6">
    <source>
        <dbReference type="ARBA" id="ARBA00046320"/>
    </source>
</evidence>
<dbReference type="GO" id="GO:0006488">
    <property type="term" value="P:dolichol-linked oligosaccharide biosynthetic process"/>
    <property type="evidence" value="ECO:0007669"/>
    <property type="project" value="UniProtKB-UniRule"/>
</dbReference>
<dbReference type="InterPro" id="IPR039698">
    <property type="entry name" value="Dfg10/SRD5A3"/>
</dbReference>
<feature type="transmembrane region" description="Helical" evidence="9">
    <location>
        <begin position="6"/>
        <end position="29"/>
    </location>
</feature>
<comment type="pathway">
    <text evidence="9">Protein modification; protein glycosylation.</text>
</comment>
<sequence>MLPENLIQLYLLLITFILLLLSLGILVNLNHRFFKFLKPLIFYGKTLEEKNILSYFSVPKSLFYIFYIIGEILSSTFLIFVYFTPEKVIPLINWLHLFGYSKEIQSYETTLLLFICLSIHIGRRLYETLFISVYSLSKIHILHFIMGILHYIFLPLTVLASSSLNISKDFNFLQILFTILFMILNYLQNGIAKDFASLRKDKDNKINNLSHKVCLNGIHKYVCCPHFFYEVLIYLCLYGIGGSQNLLYFFLFVLANQMIAAKTNQIWYKEKFKDNIEVVNRKALFPFIY</sequence>
<comment type="subcellular location">
    <subcellularLocation>
        <location evidence="1">Endomembrane system</location>
        <topology evidence="1">Multi-pass membrane protein</topology>
    </subcellularLocation>
    <subcellularLocation>
        <location evidence="9">Endoplasmic reticulum membrane</location>
    </subcellularLocation>
</comment>
<feature type="transmembrane region" description="Helical" evidence="9">
    <location>
        <begin position="141"/>
        <end position="160"/>
    </location>
</feature>
<accession>A0A0K0EKQ2</accession>
<dbReference type="PANTHER" id="PTHR14624">
    <property type="entry name" value="DFG10 PROTEIN"/>
    <property type="match status" value="1"/>
</dbReference>
<evidence type="ECO:0000256" key="8">
    <source>
        <dbReference type="ARBA" id="ARBA00049427"/>
    </source>
</evidence>
<evidence type="ECO:0000256" key="9">
    <source>
        <dbReference type="RuleBase" id="RU367081"/>
    </source>
</evidence>
<dbReference type="GO" id="GO:0003865">
    <property type="term" value="F:3-oxo-5-alpha-steroid 4-dehydrogenase activity"/>
    <property type="evidence" value="ECO:0007669"/>
    <property type="project" value="TreeGrafter"/>
</dbReference>
<dbReference type="AlphaFoldDB" id="A0A0K0EKQ2"/>
<keyword evidence="5 9" id="KW-0472">Membrane</keyword>
<name>A0A0K0EKQ2_STRER</name>
<evidence type="ECO:0000256" key="1">
    <source>
        <dbReference type="ARBA" id="ARBA00004127"/>
    </source>
</evidence>
<dbReference type="WBParaSite" id="TCONS_00009913.p1">
    <property type="protein sequence ID" value="TCONS_00009913.p1"/>
    <property type="gene ID" value="XLOC_007631"/>
</dbReference>
<dbReference type="EC" id="1.3.1.94" evidence="2 9"/>
<evidence type="ECO:0000259" key="10">
    <source>
        <dbReference type="Pfam" id="PF02544"/>
    </source>
</evidence>
<dbReference type="STRING" id="6248.A0A0K0EKQ2"/>
<dbReference type="PANTHER" id="PTHR14624:SF0">
    <property type="entry name" value="POLYPRENOL REDUCTASE"/>
    <property type="match status" value="1"/>
</dbReference>
<dbReference type="Pfam" id="PF02544">
    <property type="entry name" value="Steroid_dh"/>
    <property type="match status" value="1"/>
</dbReference>
<evidence type="ECO:0000313" key="12">
    <source>
        <dbReference type="WBParaSite" id="SSTP_0001004300.1"/>
    </source>
</evidence>
<keyword evidence="3 9" id="KW-0812">Transmembrane</keyword>
<comment type="function">
    <text evidence="9">Plays a key role in early steps of protein N-linked glycosylation by being involved in the conversion of polyprenol into dolichol. Acts as a polyprenal reductase that mediates the reduction of polyprenal into dolichal in a NADP-dependent mechanism. Dolichols are required for the synthesis of dolichol-linked monosaccharides and the oligosaccharide precursor used for N-glycosylation.</text>
</comment>
<evidence type="ECO:0000256" key="7">
    <source>
        <dbReference type="ARBA" id="ARBA00047186"/>
    </source>
</evidence>
<organism evidence="12">
    <name type="scientific">Strongyloides stercoralis</name>
    <name type="common">Threadworm</name>
    <dbReference type="NCBI Taxonomy" id="6248"/>
    <lineage>
        <taxon>Eukaryota</taxon>
        <taxon>Metazoa</taxon>
        <taxon>Ecdysozoa</taxon>
        <taxon>Nematoda</taxon>
        <taxon>Chromadorea</taxon>
        <taxon>Rhabditida</taxon>
        <taxon>Tylenchina</taxon>
        <taxon>Panagrolaimomorpha</taxon>
        <taxon>Strongyloidoidea</taxon>
        <taxon>Strongyloididae</taxon>
        <taxon>Strongyloides</taxon>
    </lineage>
</organism>
<evidence type="ECO:0000256" key="4">
    <source>
        <dbReference type="ARBA" id="ARBA00022989"/>
    </source>
</evidence>
<feature type="transmembrane region" description="Helical" evidence="9">
    <location>
        <begin position="62"/>
        <end position="84"/>
    </location>
</feature>
<protein>
    <recommendedName>
        <fullName evidence="7 9">Polyprenal reductase</fullName>
        <ecNumber evidence="2 9">1.3.1.94</ecNumber>
    </recommendedName>
</protein>
<keyword evidence="9" id="KW-0521">NADP</keyword>
<dbReference type="GO" id="GO:0005789">
    <property type="term" value="C:endoplasmic reticulum membrane"/>
    <property type="evidence" value="ECO:0007669"/>
    <property type="project" value="UniProtKB-SubCell"/>
</dbReference>
<keyword evidence="9" id="KW-0560">Oxidoreductase</keyword>
<evidence type="ECO:0000256" key="2">
    <source>
        <dbReference type="ARBA" id="ARBA00012522"/>
    </source>
</evidence>
<keyword evidence="9" id="KW-0256">Endoplasmic reticulum</keyword>
<dbReference type="InterPro" id="IPR001104">
    <property type="entry name" value="3-oxo-5_a-steroid_4-DH_C"/>
</dbReference>
<dbReference type="PROSITE" id="PS50244">
    <property type="entry name" value="S5A_REDUCTASE"/>
    <property type="match status" value="1"/>
</dbReference>
<reference evidence="12" key="1">
    <citation type="submission" date="2015-08" db="UniProtKB">
        <authorList>
            <consortium name="WormBaseParasite"/>
        </authorList>
    </citation>
    <scope>IDENTIFICATION</scope>
</reference>
<evidence type="ECO:0000256" key="3">
    <source>
        <dbReference type="ARBA" id="ARBA00022692"/>
    </source>
</evidence>
<dbReference type="UniPathway" id="UPA00378"/>